<organism evidence="1 2">
    <name type="scientific">Arthrobacter caoxuetaonis</name>
    <dbReference type="NCBI Taxonomy" id="2886935"/>
    <lineage>
        <taxon>Bacteria</taxon>
        <taxon>Bacillati</taxon>
        <taxon>Actinomycetota</taxon>
        <taxon>Actinomycetes</taxon>
        <taxon>Micrococcales</taxon>
        <taxon>Micrococcaceae</taxon>
        <taxon>Arthrobacter</taxon>
    </lineage>
</organism>
<comment type="caution">
    <text evidence="1">The sequence shown here is derived from an EMBL/GenBank/DDBJ whole genome shotgun (WGS) entry which is preliminary data.</text>
</comment>
<dbReference type="Proteomes" id="UP001139158">
    <property type="component" value="Unassembled WGS sequence"/>
</dbReference>
<accession>A0A9X1SDZ2</accession>
<sequence>MYLDEEGKFKQDCQVNPRATALATGIIQDADFIVGDVVLLGTWNEHGEDTDLPEAAEKLLAAMAG</sequence>
<name>A0A9X1SDZ2_9MICC</name>
<reference evidence="1" key="1">
    <citation type="submission" date="2021-10" db="EMBL/GenBank/DDBJ databases">
        <title>Novel species in genus Arthrobacter.</title>
        <authorList>
            <person name="Liu Y."/>
        </authorList>
    </citation>
    <scope>NUCLEOTIDE SEQUENCE</scope>
    <source>
        <strain evidence="1">Zg-Y453</strain>
    </source>
</reference>
<keyword evidence="2" id="KW-1185">Reference proteome</keyword>
<gene>
    <name evidence="1" type="ORF">LJ757_17810</name>
</gene>
<dbReference type="EMBL" id="JAJFZV010000020">
    <property type="protein sequence ID" value="MCC3299653.1"/>
    <property type="molecule type" value="Genomic_DNA"/>
</dbReference>
<dbReference type="AlphaFoldDB" id="A0A9X1SDZ2"/>
<evidence type="ECO:0000313" key="1">
    <source>
        <dbReference type="EMBL" id="MCC3299653.1"/>
    </source>
</evidence>
<evidence type="ECO:0000313" key="2">
    <source>
        <dbReference type="Proteomes" id="UP001139158"/>
    </source>
</evidence>
<proteinExistence type="predicted"/>
<protein>
    <submittedName>
        <fullName evidence="1">DUF3846 domain-containing protein</fullName>
    </submittedName>
</protein>